<evidence type="ECO:0000313" key="1">
    <source>
        <dbReference type="EMBL" id="KAI2384473.1"/>
    </source>
</evidence>
<gene>
    <name evidence="1" type="ORF">LOY88_004630</name>
</gene>
<reference evidence="1" key="1">
    <citation type="journal article" date="2022" name="bioRxiv">
        <title>Population genetic analysis of Ophidiomyces ophidiicola, the causative agent of snake fungal disease, indicates recent introductions to the USA.</title>
        <authorList>
            <person name="Ladner J.T."/>
            <person name="Palmer J.M."/>
            <person name="Ettinger C.L."/>
            <person name="Stajich J.E."/>
            <person name="Farrell T.M."/>
            <person name="Glorioso B.M."/>
            <person name="Lawson B."/>
            <person name="Price S.J."/>
            <person name="Stengle A.G."/>
            <person name="Grear D.A."/>
            <person name="Lorch J.M."/>
        </authorList>
    </citation>
    <scope>NUCLEOTIDE SEQUENCE</scope>
    <source>
        <strain evidence="1">NWHC 24266-5</strain>
    </source>
</reference>
<dbReference type="EMBL" id="JALBCA010000072">
    <property type="protein sequence ID" value="KAI2384473.1"/>
    <property type="molecule type" value="Genomic_DNA"/>
</dbReference>
<name>A0ACB8UV02_9EURO</name>
<accession>A0ACB8UV02</accession>
<comment type="caution">
    <text evidence="1">The sequence shown here is derived from an EMBL/GenBank/DDBJ whole genome shotgun (WGS) entry which is preliminary data.</text>
</comment>
<sequence length="345" mass="38992">MNAVRIFTIITAYHVLFSHKCSQKLFETIPSRLGRVRDMVLGFIVRHSPLLLQRLVIQLCPPSWLVSLSKYTGTYDGYCITPCVLSLSSDIVVQYGIGITSSRAAMQEYAYKRVDQAVVRIPKVYRFFMYRSANRSCSYGYLFMEYMKGKTVLELDEATENNEASTALTKQISGIAVHLLSIKAPDGTPPGPVNGAPPDGYLWGDDGSDTAFASAADWNTWLNRRLKIINKSIDISPYYPLVICHGDFVRRNIIVLDDNKDSKTNRNYSYEGRQLALVDWGFAALLPRMCEFASMFSYNDEGGYQYTLNLLLATKDEIGGLTQEEEECFKLLVSARAMCLRYTRL</sequence>
<organism evidence="1">
    <name type="scientific">Ophidiomyces ophidiicola</name>
    <dbReference type="NCBI Taxonomy" id="1387563"/>
    <lineage>
        <taxon>Eukaryota</taxon>
        <taxon>Fungi</taxon>
        <taxon>Dikarya</taxon>
        <taxon>Ascomycota</taxon>
        <taxon>Pezizomycotina</taxon>
        <taxon>Eurotiomycetes</taxon>
        <taxon>Eurotiomycetidae</taxon>
        <taxon>Onygenales</taxon>
        <taxon>Onygenaceae</taxon>
        <taxon>Ophidiomyces</taxon>
    </lineage>
</organism>
<proteinExistence type="predicted"/>
<protein>
    <submittedName>
        <fullName evidence="1">Uncharacterized protein</fullName>
    </submittedName>
</protein>